<gene>
    <name evidence="1" type="ORF">FOVG_19661</name>
</gene>
<name>W9N7P1_FUSOX</name>
<dbReference type="HOGENOM" id="CLU_050873_1_0_1"/>
<dbReference type="EMBL" id="KI981292">
    <property type="protein sequence ID" value="EXA28748.1"/>
    <property type="molecule type" value="Genomic_DNA"/>
</dbReference>
<reference evidence="1" key="2">
    <citation type="submission" date="2014-02" db="EMBL/GenBank/DDBJ databases">
        <title>Annotation of the Genome Sequence of Fusarium oxysporum HDV247.</title>
        <authorList>
            <consortium name="The Broad Institute Genomics Platform"/>
            <person name="Ma L.-J."/>
            <person name="Corby-Kistler H."/>
            <person name="Broz K."/>
            <person name="Gale L.R."/>
            <person name="Jonkers W."/>
            <person name="O'Donnell K."/>
            <person name="Ploetz R."/>
            <person name="Steinberg C."/>
            <person name="Schwartz D.C."/>
            <person name="VanEtten H."/>
            <person name="Zhou S."/>
            <person name="Young S.K."/>
            <person name="Zeng Q."/>
            <person name="Gargeya S."/>
            <person name="Fitzgerald M."/>
            <person name="Abouelleil A."/>
            <person name="Alvarado L."/>
            <person name="Chapman S.B."/>
            <person name="Gainer-Dewar J."/>
            <person name="Goldberg J."/>
            <person name="Griggs A."/>
            <person name="Gujja S."/>
            <person name="Hansen M."/>
            <person name="Howarth C."/>
            <person name="Imamovic A."/>
            <person name="Ireland A."/>
            <person name="Larimer J."/>
            <person name="McCowan C."/>
            <person name="Murphy C."/>
            <person name="Pearson M."/>
            <person name="Poon T.W."/>
            <person name="Priest M."/>
            <person name="Roberts A."/>
            <person name="Saif S."/>
            <person name="Shea T."/>
            <person name="Sykes S."/>
            <person name="Wortman J."/>
            <person name="Nusbaum C."/>
            <person name="Birren B."/>
        </authorList>
    </citation>
    <scope>NUCLEOTIDE SEQUENCE</scope>
    <source>
        <strain evidence="1">HDV247</strain>
    </source>
</reference>
<evidence type="ECO:0008006" key="2">
    <source>
        <dbReference type="Google" id="ProtNLM"/>
    </source>
</evidence>
<dbReference type="Proteomes" id="UP000030751">
    <property type="component" value="Unassembled WGS sequence"/>
</dbReference>
<evidence type="ECO:0000313" key="1">
    <source>
        <dbReference type="EMBL" id="EXA28748.1"/>
    </source>
</evidence>
<protein>
    <recommendedName>
        <fullName evidence="2">F-box domain-containing protein</fullName>
    </recommendedName>
</protein>
<sequence length="341" mass="39082">MDSLPVEVYWILARYLSTSDLSSLVRCSRLNRKRAQPLLYQTLQLNFTSGIVDCSTMLVLRTLSTNLQLGGLELSLHGFCVSELVPARTWNLRNLDLNLCPGADRLIQRLLETKKLSSLKVLRFAGHLSRHSLLELLSYLGKMCELEELSLRLGGLSHLAGKSGTISSVHHTEVMANSNEADEPIRRLRSSLLENVMNHGKMLRLLVLDIREVIDQPQSCMRFDLYGVQKLIGSCPKIEFIGMPVNLQASGGQRYRRMNYEKNIHLSARQLKAFHLRGDYRPFSRTLNDAKHVSKPFRNRSDFEIFIGHYDKLRKVSFNPKGERKFLNVKEEEVKLYDLNL</sequence>
<dbReference type="AlphaFoldDB" id="W9N7P1"/>
<organism evidence="1">
    <name type="scientific">Fusarium oxysporum f. sp. pisi HDV247</name>
    <dbReference type="NCBI Taxonomy" id="1080344"/>
    <lineage>
        <taxon>Eukaryota</taxon>
        <taxon>Fungi</taxon>
        <taxon>Dikarya</taxon>
        <taxon>Ascomycota</taxon>
        <taxon>Pezizomycotina</taxon>
        <taxon>Sordariomycetes</taxon>
        <taxon>Hypocreomycetidae</taxon>
        <taxon>Hypocreales</taxon>
        <taxon>Nectriaceae</taxon>
        <taxon>Fusarium</taxon>
        <taxon>Fusarium oxysporum species complex</taxon>
    </lineage>
</organism>
<reference evidence="1" key="1">
    <citation type="submission" date="2011-10" db="EMBL/GenBank/DDBJ databases">
        <title>The Genome Sequence of Fusarium oxysporum HDV247.</title>
        <authorList>
            <consortium name="The Broad Institute Genome Sequencing Platform"/>
            <person name="Ma L.-J."/>
            <person name="Gale L.R."/>
            <person name="Schwartz D.C."/>
            <person name="Zhou S."/>
            <person name="Corby-Kistler H."/>
            <person name="Young S.K."/>
            <person name="Zeng Q."/>
            <person name="Gargeya S."/>
            <person name="Fitzgerald M."/>
            <person name="Haas B."/>
            <person name="Abouelleil A."/>
            <person name="Alvarado L."/>
            <person name="Arachchi H.M."/>
            <person name="Berlin A."/>
            <person name="Brown A."/>
            <person name="Chapman S.B."/>
            <person name="Chen Z."/>
            <person name="Dunbar C."/>
            <person name="Freedman E."/>
            <person name="Gearin G."/>
            <person name="Goldberg J."/>
            <person name="Griggs A."/>
            <person name="Gujja S."/>
            <person name="Heiman D."/>
            <person name="Howarth C."/>
            <person name="Larson L."/>
            <person name="Lui A."/>
            <person name="MacDonald P.J.P."/>
            <person name="Montmayeur A."/>
            <person name="Murphy C."/>
            <person name="Neiman D."/>
            <person name="Pearson M."/>
            <person name="Priest M."/>
            <person name="Roberts A."/>
            <person name="Saif S."/>
            <person name="Shea T."/>
            <person name="Shenoy N."/>
            <person name="Sisk P."/>
            <person name="Stolte C."/>
            <person name="Sykes S."/>
            <person name="Wortman J."/>
            <person name="Nusbaum C."/>
            <person name="Birren B."/>
        </authorList>
    </citation>
    <scope>NUCLEOTIDE SEQUENCE [LARGE SCALE GENOMIC DNA]</scope>
    <source>
        <strain evidence="1">HDV247</strain>
    </source>
</reference>
<accession>W9N7P1</accession>
<dbReference type="OrthoDB" id="5026893at2759"/>
<proteinExistence type="predicted"/>